<comment type="similarity">
    <text evidence="2">Belongs to the bacterial solute-binding protein 8 family.</text>
</comment>
<dbReference type="EMBL" id="JACVXA010000062">
    <property type="protein sequence ID" value="MBE3639873.1"/>
    <property type="molecule type" value="Genomic_DNA"/>
</dbReference>
<keyword evidence="8" id="KW-1185">Reference proteome</keyword>
<dbReference type="PANTHER" id="PTHR30532:SF1">
    <property type="entry name" value="IRON(3+)-HYDROXAMATE-BINDING PROTEIN FHUD"/>
    <property type="match status" value="1"/>
</dbReference>
<sequence>MVTGGGLTRRALLGAAAAATVAGRVRAAAPGPRLAAIDWAMLETAAAIGAMPVAACELLRFREDAVEPALPGSVTDLGLRSAPNMELLQLVRPELILSSPWYAPMAPRFGTIAPVLSLPVYVPGESPWPHAIAALHALAERLDMPRAAEAAAAAAAHDLAGLAARLAPFRDRPVYVADIGDARHFRAFGADSMFGAILGELGLENAWTGGSRYAFAAPVPIERLAERPEARIVTVSGIPVLARRALETSVLWNRIPAVAEGRLLHLAPVNPFGGVPAGLRFARLLAAGLGA</sequence>
<evidence type="ECO:0000313" key="8">
    <source>
        <dbReference type="Proteomes" id="UP000609121"/>
    </source>
</evidence>
<dbReference type="PANTHER" id="PTHR30532">
    <property type="entry name" value="IRON III DICITRATE-BINDING PERIPLASMIC PROTEIN"/>
    <property type="match status" value="1"/>
</dbReference>
<dbReference type="Pfam" id="PF01497">
    <property type="entry name" value="Peripla_BP_2"/>
    <property type="match status" value="1"/>
</dbReference>
<dbReference type="PRINTS" id="PR01715">
    <property type="entry name" value="FERRIBNDNGPP"/>
</dbReference>
<evidence type="ECO:0000256" key="3">
    <source>
        <dbReference type="ARBA" id="ARBA00022448"/>
    </source>
</evidence>
<dbReference type="Proteomes" id="UP000609121">
    <property type="component" value="Unassembled WGS sequence"/>
</dbReference>
<dbReference type="InterPro" id="IPR051313">
    <property type="entry name" value="Bact_iron-sidero_bind"/>
</dbReference>
<evidence type="ECO:0000256" key="2">
    <source>
        <dbReference type="ARBA" id="ARBA00008814"/>
    </source>
</evidence>
<organism evidence="7 8">
    <name type="scientific">Mangrovicoccus algicola</name>
    <dbReference type="NCBI Taxonomy" id="2771008"/>
    <lineage>
        <taxon>Bacteria</taxon>
        <taxon>Pseudomonadati</taxon>
        <taxon>Pseudomonadota</taxon>
        <taxon>Alphaproteobacteria</taxon>
        <taxon>Rhodobacterales</taxon>
        <taxon>Paracoccaceae</taxon>
        <taxon>Mangrovicoccus</taxon>
    </lineage>
</organism>
<reference evidence="7" key="1">
    <citation type="submission" date="2020-09" db="EMBL/GenBank/DDBJ databases">
        <title>A novel bacterium of genus Mangrovicoccus, isolated from South China Sea.</title>
        <authorList>
            <person name="Huang H."/>
            <person name="Mo K."/>
            <person name="Hu Y."/>
        </authorList>
    </citation>
    <scope>NUCLEOTIDE SEQUENCE</scope>
    <source>
        <strain evidence="7">HB182678</strain>
    </source>
</reference>
<dbReference type="GO" id="GO:0030288">
    <property type="term" value="C:outer membrane-bounded periplasmic space"/>
    <property type="evidence" value="ECO:0007669"/>
    <property type="project" value="TreeGrafter"/>
</dbReference>
<dbReference type="InterPro" id="IPR006311">
    <property type="entry name" value="TAT_signal"/>
</dbReference>
<evidence type="ECO:0000256" key="5">
    <source>
        <dbReference type="ARBA" id="ARBA00022729"/>
    </source>
</evidence>
<keyword evidence="3" id="KW-0813">Transport</keyword>
<gene>
    <name evidence="7" type="ORF">ICN82_16850</name>
</gene>
<keyword evidence="4" id="KW-0406">Ion transport</keyword>
<proteinExistence type="inferred from homology"/>
<dbReference type="PROSITE" id="PS51318">
    <property type="entry name" value="TAT"/>
    <property type="match status" value="1"/>
</dbReference>
<dbReference type="RefSeq" id="WP_193185049.1">
    <property type="nucleotide sequence ID" value="NZ_JACVXA010000062.1"/>
</dbReference>
<dbReference type="PROSITE" id="PS50983">
    <property type="entry name" value="FE_B12_PBP"/>
    <property type="match status" value="1"/>
</dbReference>
<name>A0A8J6YV84_9RHOB</name>
<keyword evidence="5" id="KW-0732">Signal</keyword>
<comment type="caution">
    <text evidence="7">The sequence shown here is derived from an EMBL/GenBank/DDBJ whole genome shotgun (WGS) entry which is preliminary data.</text>
</comment>
<evidence type="ECO:0000313" key="7">
    <source>
        <dbReference type="EMBL" id="MBE3639873.1"/>
    </source>
</evidence>
<comment type="subcellular location">
    <subcellularLocation>
        <location evidence="1">Cell envelope</location>
    </subcellularLocation>
</comment>
<feature type="domain" description="Fe/B12 periplasmic-binding" evidence="6">
    <location>
        <begin position="33"/>
        <end position="291"/>
    </location>
</feature>
<dbReference type="GO" id="GO:1901678">
    <property type="term" value="P:iron coordination entity transport"/>
    <property type="evidence" value="ECO:0007669"/>
    <property type="project" value="UniProtKB-ARBA"/>
</dbReference>
<protein>
    <submittedName>
        <fullName evidence="7">ABC transporter substrate-binding protein</fullName>
    </submittedName>
</protein>
<dbReference type="SUPFAM" id="SSF53807">
    <property type="entry name" value="Helical backbone' metal receptor"/>
    <property type="match status" value="1"/>
</dbReference>
<accession>A0A8J6YV84</accession>
<dbReference type="Gene3D" id="3.40.50.1980">
    <property type="entry name" value="Nitrogenase molybdenum iron protein domain"/>
    <property type="match status" value="2"/>
</dbReference>
<evidence type="ECO:0000256" key="1">
    <source>
        <dbReference type="ARBA" id="ARBA00004196"/>
    </source>
</evidence>
<keyword evidence="4" id="KW-0410">Iron transport</keyword>
<evidence type="ECO:0000259" key="6">
    <source>
        <dbReference type="PROSITE" id="PS50983"/>
    </source>
</evidence>
<dbReference type="AlphaFoldDB" id="A0A8J6YV84"/>
<evidence type="ECO:0000256" key="4">
    <source>
        <dbReference type="ARBA" id="ARBA00022496"/>
    </source>
</evidence>
<keyword evidence="4" id="KW-0408">Iron</keyword>
<dbReference type="InterPro" id="IPR002491">
    <property type="entry name" value="ABC_transptr_periplasmic_BD"/>
</dbReference>